<evidence type="ECO:0000313" key="13">
    <source>
        <dbReference type="EMBL" id="MDO9711562.1"/>
    </source>
</evidence>
<gene>
    <name evidence="13" type="ORF">Q7A36_24660</name>
</gene>
<sequence length="320" mass="33226">MTALARIGALPVAERDRALPRQRGRRVLPAWAPAASLLLHGAALAAVLVLMTRPPRPEARPETGVEFVWEDSQESELVQDRPPEMPAAPAVAEAPPVPDPVPAPPPPVPPLAAPAPPPPAAAAPEPPPSTLALALPPPADLPAPVTLPPPPPPAAEAPPEERPTPAAEEALPLPPPPMPAPAAPPPRPARQAPARQAVAAVAPPLAPALPEGTGSQAIPPGGSRATGRVSPPGPLSNVHNPEPEYPYLNRQRGEQGTVKVRLSISELGTVTAVEVLESSGYPALDESAKRAAMLSRFRPAMRDDVPIPGTIRTSYHFQLR</sequence>
<evidence type="ECO:0000256" key="2">
    <source>
        <dbReference type="ARBA" id="ARBA00006555"/>
    </source>
</evidence>
<keyword evidence="9 11" id="KW-0472">Membrane</keyword>
<proteinExistence type="inferred from homology"/>
<feature type="compositionally biased region" description="Pro residues" evidence="10">
    <location>
        <begin position="172"/>
        <end position="188"/>
    </location>
</feature>
<dbReference type="Pfam" id="PF03544">
    <property type="entry name" value="TonB_C"/>
    <property type="match status" value="1"/>
</dbReference>
<evidence type="ECO:0000256" key="6">
    <source>
        <dbReference type="ARBA" id="ARBA00022692"/>
    </source>
</evidence>
<evidence type="ECO:0000256" key="5">
    <source>
        <dbReference type="ARBA" id="ARBA00022519"/>
    </source>
</evidence>
<feature type="compositionally biased region" description="Low complexity" evidence="10">
    <location>
        <begin position="189"/>
        <end position="211"/>
    </location>
</feature>
<keyword evidence="7" id="KW-0653">Protein transport</keyword>
<comment type="similarity">
    <text evidence="2">Belongs to the TonB family.</text>
</comment>
<dbReference type="RefSeq" id="WP_305106420.1">
    <property type="nucleotide sequence ID" value="NZ_JAUTWS010000030.1"/>
</dbReference>
<dbReference type="NCBIfam" id="TIGR01352">
    <property type="entry name" value="tonB_Cterm"/>
    <property type="match status" value="1"/>
</dbReference>
<evidence type="ECO:0000256" key="1">
    <source>
        <dbReference type="ARBA" id="ARBA00004383"/>
    </source>
</evidence>
<comment type="caution">
    <text evidence="13">The sequence shown here is derived from an EMBL/GenBank/DDBJ whole genome shotgun (WGS) entry which is preliminary data.</text>
</comment>
<reference evidence="13 14" key="1">
    <citation type="submission" date="2023-08" db="EMBL/GenBank/DDBJ databases">
        <title>The draft genome sequence of Paracraurococcus sp. LOR1-02.</title>
        <authorList>
            <person name="Kingkaew E."/>
            <person name="Tanasupawat S."/>
        </authorList>
    </citation>
    <scope>NUCLEOTIDE SEQUENCE [LARGE SCALE GENOMIC DNA]</scope>
    <source>
        <strain evidence="13 14">LOR1-02</strain>
    </source>
</reference>
<dbReference type="EMBL" id="JAUTWS010000030">
    <property type="protein sequence ID" value="MDO9711562.1"/>
    <property type="molecule type" value="Genomic_DNA"/>
</dbReference>
<dbReference type="Proteomes" id="UP001243009">
    <property type="component" value="Unassembled WGS sequence"/>
</dbReference>
<dbReference type="PANTHER" id="PTHR33446">
    <property type="entry name" value="PROTEIN TONB-RELATED"/>
    <property type="match status" value="1"/>
</dbReference>
<dbReference type="PANTHER" id="PTHR33446:SF2">
    <property type="entry name" value="PROTEIN TONB"/>
    <property type="match status" value="1"/>
</dbReference>
<dbReference type="PRINTS" id="PR01217">
    <property type="entry name" value="PRICHEXTENSN"/>
</dbReference>
<dbReference type="InterPro" id="IPR051045">
    <property type="entry name" value="TonB-dependent_transducer"/>
</dbReference>
<name>A0ABT9E5W6_9PROT</name>
<keyword evidence="14" id="KW-1185">Reference proteome</keyword>
<organism evidence="13 14">
    <name type="scientific">Paracraurococcus lichenis</name>
    <dbReference type="NCBI Taxonomy" id="3064888"/>
    <lineage>
        <taxon>Bacteria</taxon>
        <taxon>Pseudomonadati</taxon>
        <taxon>Pseudomonadota</taxon>
        <taxon>Alphaproteobacteria</taxon>
        <taxon>Acetobacterales</taxon>
        <taxon>Roseomonadaceae</taxon>
        <taxon>Paracraurococcus</taxon>
    </lineage>
</organism>
<feature type="compositionally biased region" description="Pro residues" evidence="10">
    <location>
        <begin position="95"/>
        <end position="156"/>
    </location>
</feature>
<protein>
    <submittedName>
        <fullName evidence="13">Energy transducer TonB</fullName>
    </submittedName>
</protein>
<keyword evidence="4" id="KW-1003">Cell membrane</keyword>
<evidence type="ECO:0000256" key="8">
    <source>
        <dbReference type="ARBA" id="ARBA00022989"/>
    </source>
</evidence>
<evidence type="ECO:0000313" key="14">
    <source>
        <dbReference type="Proteomes" id="UP001243009"/>
    </source>
</evidence>
<evidence type="ECO:0000256" key="4">
    <source>
        <dbReference type="ARBA" id="ARBA00022475"/>
    </source>
</evidence>
<keyword evidence="6 11" id="KW-0812">Transmembrane</keyword>
<comment type="subcellular location">
    <subcellularLocation>
        <location evidence="1">Cell inner membrane</location>
        <topology evidence="1">Single-pass membrane protein</topology>
        <orientation evidence="1">Periplasmic side</orientation>
    </subcellularLocation>
</comment>
<evidence type="ECO:0000259" key="12">
    <source>
        <dbReference type="PROSITE" id="PS52015"/>
    </source>
</evidence>
<feature type="transmembrane region" description="Helical" evidence="11">
    <location>
        <begin position="30"/>
        <end position="51"/>
    </location>
</feature>
<evidence type="ECO:0000256" key="7">
    <source>
        <dbReference type="ARBA" id="ARBA00022927"/>
    </source>
</evidence>
<keyword evidence="3" id="KW-0813">Transport</keyword>
<evidence type="ECO:0000256" key="10">
    <source>
        <dbReference type="SAM" id="MobiDB-lite"/>
    </source>
</evidence>
<evidence type="ECO:0000256" key="11">
    <source>
        <dbReference type="SAM" id="Phobius"/>
    </source>
</evidence>
<evidence type="ECO:0000256" key="9">
    <source>
        <dbReference type="ARBA" id="ARBA00023136"/>
    </source>
</evidence>
<accession>A0ABT9E5W6</accession>
<dbReference type="SUPFAM" id="SSF74653">
    <property type="entry name" value="TolA/TonB C-terminal domain"/>
    <property type="match status" value="1"/>
</dbReference>
<feature type="region of interest" description="Disordered" evidence="10">
    <location>
        <begin position="56"/>
        <end position="249"/>
    </location>
</feature>
<dbReference type="InterPro" id="IPR037682">
    <property type="entry name" value="TonB_C"/>
</dbReference>
<dbReference type="InterPro" id="IPR006260">
    <property type="entry name" value="TonB/TolA_C"/>
</dbReference>
<evidence type="ECO:0000256" key="3">
    <source>
        <dbReference type="ARBA" id="ARBA00022448"/>
    </source>
</evidence>
<feature type="domain" description="TonB C-terminal" evidence="12">
    <location>
        <begin position="230"/>
        <end position="320"/>
    </location>
</feature>
<dbReference type="PROSITE" id="PS52015">
    <property type="entry name" value="TONB_CTD"/>
    <property type="match status" value="1"/>
</dbReference>
<dbReference type="Gene3D" id="3.30.1150.10">
    <property type="match status" value="1"/>
</dbReference>
<keyword evidence="8 11" id="KW-1133">Transmembrane helix</keyword>
<keyword evidence="5" id="KW-0997">Cell inner membrane</keyword>